<proteinExistence type="predicted"/>
<organism evidence="1 2">
    <name type="scientific">Aquifex aeolicus</name>
    <dbReference type="NCBI Taxonomy" id="63363"/>
    <lineage>
        <taxon>Bacteria</taxon>
        <taxon>Pseudomonadati</taxon>
        <taxon>Aquificota</taxon>
        <taxon>Aquificia</taxon>
        <taxon>Aquificales</taxon>
        <taxon>Aquificaceae</taxon>
        <taxon>Aquifex</taxon>
    </lineage>
</organism>
<accession>A0A9D1CEN7</accession>
<reference evidence="1" key="1">
    <citation type="journal article" date="2020" name="ISME J.">
        <title>Gammaproteobacteria mediating utilization of methyl-, sulfur- and petroleum organic compounds in deep ocean hydrothermal plumes.</title>
        <authorList>
            <person name="Zhou Z."/>
            <person name="Liu Y."/>
            <person name="Pan J."/>
            <person name="Cron B.R."/>
            <person name="Toner B.M."/>
            <person name="Anantharaman K."/>
            <person name="Breier J.A."/>
            <person name="Dick G.J."/>
            <person name="Li M."/>
        </authorList>
    </citation>
    <scope>NUCLEOTIDE SEQUENCE</scope>
    <source>
        <strain evidence="1">SZUA-1501</strain>
    </source>
</reference>
<sequence>MARFLLLPLLFLLFAHSVEYNWYLTTNGYFLKVKLPKKVCKELNSKTIILYLLSDGRVYRKSLKKLPKTCEVWKVIKNPTSLRILMFYPQTLKVVDVKKVEAPKF</sequence>
<gene>
    <name evidence="1" type="ORF">EYH37_00120</name>
</gene>
<comment type="caution">
    <text evidence="1">The sequence shown here is derived from an EMBL/GenBank/DDBJ whole genome shotgun (WGS) entry which is preliminary data.</text>
</comment>
<evidence type="ECO:0000313" key="2">
    <source>
        <dbReference type="Proteomes" id="UP000606463"/>
    </source>
</evidence>
<dbReference type="Proteomes" id="UP000606463">
    <property type="component" value="Unassembled WGS sequence"/>
</dbReference>
<evidence type="ECO:0000313" key="1">
    <source>
        <dbReference type="EMBL" id="HIP97764.1"/>
    </source>
</evidence>
<dbReference type="AlphaFoldDB" id="A0A9D1CEN7"/>
<dbReference type="EMBL" id="DQVE01000002">
    <property type="protein sequence ID" value="HIP97764.1"/>
    <property type="molecule type" value="Genomic_DNA"/>
</dbReference>
<protein>
    <submittedName>
        <fullName evidence="1">Uncharacterized protein</fullName>
    </submittedName>
</protein>
<name>A0A9D1CEN7_AQUAO</name>